<protein>
    <recommendedName>
        <fullName evidence="2">Putative nickel insertion protein</fullName>
    </recommendedName>
</protein>
<dbReference type="Gene3D" id="3.10.20.300">
    <property type="entry name" value="mk0293 like domain"/>
    <property type="match status" value="1"/>
</dbReference>
<organism evidence="3 4">
    <name type="scientific">Methanoliparum thermophilum</name>
    <dbReference type="NCBI Taxonomy" id="2491083"/>
    <lineage>
        <taxon>Archaea</taxon>
        <taxon>Methanobacteriati</taxon>
        <taxon>Methanobacteriota</taxon>
        <taxon>Candidatus Methanoliparia</taxon>
        <taxon>Candidatus Methanoliparales</taxon>
        <taxon>Candidatus Methanoliparaceae</taxon>
        <taxon>Candidatus Methanoliparum</taxon>
    </lineage>
</organism>
<dbReference type="GO" id="GO:0016151">
    <property type="term" value="F:nickel cation binding"/>
    <property type="evidence" value="ECO:0007669"/>
    <property type="project" value="UniProtKB-UniRule"/>
</dbReference>
<reference evidence="3 4" key="1">
    <citation type="journal article" date="2019" name="Nat. Microbiol.">
        <title>Wide diversity of methane and short-chain alkane metabolisms in uncultured archaea.</title>
        <authorList>
            <person name="Borrel G."/>
            <person name="Adam P.S."/>
            <person name="McKay L.J."/>
            <person name="Chen L.X."/>
            <person name="Sierra-Garcia I.N."/>
            <person name="Sieber C.M."/>
            <person name="Letourneur Q."/>
            <person name="Ghozlane A."/>
            <person name="Andersen G.L."/>
            <person name="Li W.J."/>
            <person name="Hallam S.J."/>
            <person name="Muyzer G."/>
            <person name="de Oliveira V.M."/>
            <person name="Inskeep W.P."/>
            <person name="Banfield J.F."/>
            <person name="Gribaldo S."/>
        </authorList>
    </citation>
    <scope>NUCLEOTIDE SEQUENCE [LARGE SCALE GENOMIC DNA]</scope>
    <source>
        <strain evidence="3">NM1a</strain>
    </source>
</reference>
<dbReference type="Proteomes" id="UP000317158">
    <property type="component" value="Unassembled WGS sequence"/>
</dbReference>
<gene>
    <name evidence="3" type="primary">larC</name>
    <name evidence="3" type="ORF">EF806_02125</name>
</gene>
<comment type="caution">
    <text evidence="3">The sequence shown here is derived from an EMBL/GenBank/DDBJ whole genome shotgun (WGS) entry which is preliminary data.</text>
</comment>
<name>A0A520KSG5_METT2</name>
<dbReference type="EMBL" id="RXIF01000004">
    <property type="protein sequence ID" value="RZN64868.1"/>
    <property type="molecule type" value="Genomic_DNA"/>
</dbReference>
<evidence type="ECO:0000313" key="3">
    <source>
        <dbReference type="EMBL" id="RZN64868.1"/>
    </source>
</evidence>
<keyword evidence="2" id="KW-0456">Lyase</keyword>
<evidence type="ECO:0000313" key="4">
    <source>
        <dbReference type="Proteomes" id="UP000317158"/>
    </source>
</evidence>
<accession>A0A520KSG5</accession>
<dbReference type="Gene3D" id="3.30.70.1380">
    <property type="entry name" value="Transcriptional regulatory protein pf0864 domain like"/>
    <property type="match status" value="1"/>
</dbReference>
<dbReference type="GO" id="GO:0016829">
    <property type="term" value="F:lyase activity"/>
    <property type="evidence" value="ECO:0007669"/>
    <property type="project" value="UniProtKB-UniRule"/>
</dbReference>
<dbReference type="PANTHER" id="PTHR36566:SF1">
    <property type="entry name" value="PYRIDINIUM-3,5-BISTHIOCARBOXYLIC ACID MONONUCLEOTIDE NICKEL INSERTION PROTEIN"/>
    <property type="match status" value="1"/>
</dbReference>
<dbReference type="PANTHER" id="PTHR36566">
    <property type="entry name" value="NICKEL INSERTION PROTEIN-RELATED"/>
    <property type="match status" value="1"/>
</dbReference>
<comment type="similarity">
    <text evidence="2">Belongs to the LarC family.</text>
</comment>
<dbReference type="HAMAP" id="MF_01074">
    <property type="entry name" value="LarC"/>
    <property type="match status" value="1"/>
</dbReference>
<sequence>MDFILIDPYSGASGDMIVSALIDLGADKNYVEEKMREISDKIGNVTIVINKKKKYGICGTKMDVTSKDERKKYSEVVTLVKDSSLSIDEKNDILSIMDILITAESKVHAIKKDDIFNYDLRVADTIIDIVGSVSAYYSLEMNKKKVLSLPPSVGGGIADIGHGVMSVPAPATLEIIKRYNIPIKYGPVDSELLTPTGAAILAYFVDEFINYYSNLRITEIGYGFGSKDLDIINVLKVFSGRVDNNYIEDEISILETNIDDTTGEVISNLVDNLMKEGALDVSVIPTMMKKGRLGSLIRVICRMKDAQYFIDKIIQETGTLGVRYQPYIHRSAAIRNNYIFSVDFYGIEREISVKIAKDRKGNIIRVSAEYEDAKKIAEELNIPIRDVILITEYEVIKRYKDKRER</sequence>
<dbReference type="InterPro" id="IPR002822">
    <property type="entry name" value="Ni_insertion"/>
</dbReference>
<proteinExistence type="inferred from homology"/>
<evidence type="ECO:0000256" key="1">
    <source>
        <dbReference type="ARBA" id="ARBA00022596"/>
    </source>
</evidence>
<evidence type="ECO:0000256" key="2">
    <source>
        <dbReference type="HAMAP-Rule" id="MF_01074"/>
    </source>
</evidence>
<keyword evidence="1 2" id="KW-0533">Nickel</keyword>
<dbReference type="AlphaFoldDB" id="A0A520KSG5"/>
<dbReference type="NCBIfam" id="TIGR00299">
    <property type="entry name" value="nickel pincer cofactor biosynthesis protein LarC"/>
    <property type="match status" value="1"/>
</dbReference>
<dbReference type="Pfam" id="PF01969">
    <property type="entry name" value="Ni_insertion"/>
    <property type="match status" value="1"/>
</dbReference>